<dbReference type="PANTHER" id="PTHR36091:SF1">
    <property type="entry name" value="ALTERED INHERITANCE OF MITOCHONDRIA PROTEIN 9, MITOCHONDRIAL"/>
    <property type="match status" value="1"/>
</dbReference>
<dbReference type="InterPro" id="IPR011009">
    <property type="entry name" value="Kinase-like_dom_sf"/>
</dbReference>
<reference evidence="1" key="1">
    <citation type="submission" date="2022-10" db="EMBL/GenBank/DDBJ databases">
        <authorList>
            <person name="Byrne P K."/>
        </authorList>
    </citation>
    <scope>NUCLEOTIDE SEQUENCE</scope>
    <source>
        <strain evidence="1">IFO1802</strain>
    </source>
</reference>
<proteinExistence type="predicted"/>
<dbReference type="EMBL" id="OX365900">
    <property type="protein sequence ID" value="CAI4060328.1"/>
    <property type="molecule type" value="Genomic_DNA"/>
</dbReference>
<dbReference type="GO" id="GO:0005739">
    <property type="term" value="C:mitochondrion"/>
    <property type="evidence" value="ECO:0007669"/>
    <property type="project" value="UniProtKB-SubCell"/>
</dbReference>
<evidence type="ECO:0000313" key="1">
    <source>
        <dbReference type="EMBL" id="CAI4060328.1"/>
    </source>
</evidence>
<keyword evidence="2" id="KW-1185">Reference proteome</keyword>
<dbReference type="OrthoDB" id="2968323at2759"/>
<dbReference type="PANTHER" id="PTHR36091">
    <property type="entry name" value="ALTERED INHERITANCE OF MITOCHONDRIA PROTEIN 9, MITOCHONDRIAL"/>
    <property type="match status" value="1"/>
</dbReference>
<gene>
    <name evidence="1" type="primary">SKDI05G1580</name>
    <name evidence="1" type="ORF">SKDI_05G1580</name>
</gene>
<dbReference type="Proteomes" id="UP001162087">
    <property type="component" value="Chromosome 5"/>
</dbReference>
<protein>
    <submittedName>
        <fullName evidence="1">Uncharacterized protein</fullName>
    </submittedName>
</protein>
<evidence type="ECO:0000313" key="2">
    <source>
        <dbReference type="Proteomes" id="UP001162087"/>
    </source>
</evidence>
<dbReference type="SUPFAM" id="SSF56112">
    <property type="entry name" value="Protein kinase-like (PK-like)"/>
    <property type="match status" value="1"/>
</dbReference>
<sequence>MIRHTVPGFSRRSVARLSKSVGTLRCITATAASTGKRFISNDPKEVFTKLANDNDPNRDAFFRYTWGSWLKNDKQHKEKRFTKFSIEGLNRILNDIYIQSNEMAKVVDGKILPPTFNRNLTVSLVNNVIPKNIGKINPNENVQVTTLSSIHEGKHHRIYKVDTNLNKAFILRIPYPLENENTLSYRIRSEVATMDFAGLKLGIKVPKIFCYGVNSLNPVRQPFVLQEFIEGDLLMRDWDPLMEDGSPNQKKFDNVIKQVSDFQSKLISLKLNGFGSIYFNNDFKDADDKEFVQDKVYDGETNPDLQNRWKIGPSVERCLWRHKSHLNFQKQMKPFLGPWSIESPMDIIKSAGLLEAENARMRLALKAAGSSPELVNSQTLKEQVTTFENLAKIAPDLFNVKTKAIPNMQELLSPRLFHPDLDPMNIIVNKESQEAYLLDFEGTCTKPFILQNSPQFIAYEGPKIYDLKEDISDFDKLSEAEKKQYQFMYKRTRNQHQWEKKLNENNPQLITAVAPPVKLLRSPYVAAVERKTEDEYLLIDESLLQLKEVWDIFAQNDLVKQKKFPLTYTKEDIERHVKDLQKLHEKLISTPFAATQGWVPQDMFDHLLKSGSIVKQENGEYAVKQPETSS</sequence>
<organism evidence="1 2">
    <name type="scientific">Saccharomyces kudriavzevii (strain ATCC MYA-4449 / AS 2.2408 / CBS 8840 / NBRC 1802 / NCYC 2889)</name>
    <name type="common">Yeast</name>
    <dbReference type="NCBI Taxonomy" id="226230"/>
    <lineage>
        <taxon>Eukaryota</taxon>
        <taxon>Fungi</taxon>
        <taxon>Dikarya</taxon>
        <taxon>Ascomycota</taxon>
        <taxon>Saccharomycotina</taxon>
        <taxon>Saccharomycetes</taxon>
        <taxon>Saccharomycetales</taxon>
        <taxon>Saccharomycetaceae</taxon>
        <taxon>Saccharomyces</taxon>
    </lineage>
</organism>
<name>A0AA35NPU1_SACK1</name>
<dbReference type="InterPro" id="IPR051035">
    <property type="entry name" value="Mito_inheritance_9"/>
</dbReference>
<accession>A0AA35NPU1</accession>